<dbReference type="PANTHER" id="PTHR33446">
    <property type="entry name" value="PROTEIN TONB-RELATED"/>
    <property type="match status" value="1"/>
</dbReference>
<dbReference type="OrthoDB" id="9812355at2"/>
<evidence type="ECO:0000256" key="8">
    <source>
        <dbReference type="ARBA" id="ARBA00022989"/>
    </source>
</evidence>
<comment type="caution">
    <text evidence="11">The sequence shown here is derived from an EMBL/GenBank/DDBJ whole genome shotgun (WGS) entry which is preliminary data.</text>
</comment>
<evidence type="ECO:0000256" key="4">
    <source>
        <dbReference type="ARBA" id="ARBA00022475"/>
    </source>
</evidence>
<dbReference type="Proteomes" id="UP000237662">
    <property type="component" value="Unassembled WGS sequence"/>
</dbReference>
<proteinExistence type="inferred from homology"/>
<dbReference type="AlphaFoldDB" id="A0A2S6I7K6"/>
<evidence type="ECO:0000256" key="2">
    <source>
        <dbReference type="ARBA" id="ARBA00006555"/>
    </source>
</evidence>
<dbReference type="Gene3D" id="3.30.1150.10">
    <property type="match status" value="1"/>
</dbReference>
<keyword evidence="7" id="KW-0653">Protein transport</keyword>
<gene>
    <name evidence="11" type="ORF">CLV84_0425</name>
</gene>
<feature type="domain" description="TonB C-terminal" evidence="10">
    <location>
        <begin position="85"/>
        <end position="179"/>
    </location>
</feature>
<evidence type="ECO:0000256" key="9">
    <source>
        <dbReference type="ARBA" id="ARBA00023136"/>
    </source>
</evidence>
<dbReference type="RefSeq" id="WP_104418081.1">
    <property type="nucleotide sequence ID" value="NZ_PTJC01000005.1"/>
</dbReference>
<keyword evidence="12" id="KW-1185">Reference proteome</keyword>
<reference evidence="11 12" key="1">
    <citation type="submission" date="2018-02" db="EMBL/GenBank/DDBJ databases">
        <title>Genomic Encyclopedia of Archaeal and Bacterial Type Strains, Phase II (KMG-II): from individual species to whole genera.</title>
        <authorList>
            <person name="Goeker M."/>
        </authorList>
    </citation>
    <scope>NUCLEOTIDE SEQUENCE [LARGE SCALE GENOMIC DNA]</scope>
    <source>
        <strain evidence="11 12">DSM 29526</strain>
    </source>
</reference>
<evidence type="ECO:0000313" key="12">
    <source>
        <dbReference type="Proteomes" id="UP000237662"/>
    </source>
</evidence>
<dbReference type="GO" id="GO:0055085">
    <property type="term" value="P:transmembrane transport"/>
    <property type="evidence" value="ECO:0007669"/>
    <property type="project" value="InterPro"/>
</dbReference>
<dbReference type="GO" id="GO:0015031">
    <property type="term" value="P:protein transport"/>
    <property type="evidence" value="ECO:0007669"/>
    <property type="project" value="UniProtKB-KW"/>
</dbReference>
<keyword evidence="4" id="KW-1003">Cell membrane</keyword>
<name>A0A2S6I7K6_9BACT</name>
<comment type="subcellular location">
    <subcellularLocation>
        <location evidence="1">Cell inner membrane</location>
        <topology evidence="1">Single-pass membrane protein</topology>
        <orientation evidence="1">Periplasmic side</orientation>
    </subcellularLocation>
</comment>
<comment type="similarity">
    <text evidence="2">Belongs to the TonB family.</text>
</comment>
<sequence>MRMLGLTSRYSTSGLLMATIMTLLAWGFSSAPEAARQELRSQTQLRVTTIEVSPPVTVTHSDNRRTPPLYPACSDQPDFQQRKACADKAMLEYIYEHIRYPKEARDAGAEGMVVVRFTVDARGQTGIPVVIKSPHPALGTVSLKVIQRMLRRTAVWEPARENDTPVATEFNLPIQFKLN</sequence>
<dbReference type="EMBL" id="PTJC01000005">
    <property type="protein sequence ID" value="PPK87483.1"/>
    <property type="molecule type" value="Genomic_DNA"/>
</dbReference>
<keyword evidence="5" id="KW-0997">Cell inner membrane</keyword>
<dbReference type="InterPro" id="IPR051045">
    <property type="entry name" value="TonB-dependent_transducer"/>
</dbReference>
<dbReference type="NCBIfam" id="TIGR01352">
    <property type="entry name" value="tonB_Cterm"/>
    <property type="match status" value="1"/>
</dbReference>
<dbReference type="GO" id="GO:0098797">
    <property type="term" value="C:plasma membrane protein complex"/>
    <property type="evidence" value="ECO:0007669"/>
    <property type="project" value="TreeGrafter"/>
</dbReference>
<dbReference type="PROSITE" id="PS52015">
    <property type="entry name" value="TONB_CTD"/>
    <property type="match status" value="1"/>
</dbReference>
<dbReference type="InterPro" id="IPR037682">
    <property type="entry name" value="TonB_C"/>
</dbReference>
<evidence type="ECO:0000256" key="7">
    <source>
        <dbReference type="ARBA" id="ARBA00022927"/>
    </source>
</evidence>
<keyword evidence="3" id="KW-0813">Transport</keyword>
<keyword evidence="6" id="KW-0812">Transmembrane</keyword>
<dbReference type="Pfam" id="PF03544">
    <property type="entry name" value="TonB_C"/>
    <property type="match status" value="1"/>
</dbReference>
<evidence type="ECO:0000256" key="5">
    <source>
        <dbReference type="ARBA" id="ARBA00022519"/>
    </source>
</evidence>
<organism evidence="11 12">
    <name type="scientific">Neolewinella xylanilytica</name>
    <dbReference type="NCBI Taxonomy" id="1514080"/>
    <lineage>
        <taxon>Bacteria</taxon>
        <taxon>Pseudomonadati</taxon>
        <taxon>Bacteroidota</taxon>
        <taxon>Saprospiria</taxon>
        <taxon>Saprospirales</taxon>
        <taxon>Lewinellaceae</taxon>
        <taxon>Neolewinella</taxon>
    </lineage>
</organism>
<keyword evidence="9" id="KW-0472">Membrane</keyword>
<dbReference type="PANTHER" id="PTHR33446:SF2">
    <property type="entry name" value="PROTEIN TONB"/>
    <property type="match status" value="1"/>
</dbReference>
<evidence type="ECO:0000256" key="6">
    <source>
        <dbReference type="ARBA" id="ARBA00022692"/>
    </source>
</evidence>
<protein>
    <submittedName>
        <fullName evidence="11">TonB family protein</fullName>
    </submittedName>
</protein>
<dbReference type="SUPFAM" id="SSF74653">
    <property type="entry name" value="TolA/TonB C-terminal domain"/>
    <property type="match status" value="1"/>
</dbReference>
<evidence type="ECO:0000256" key="1">
    <source>
        <dbReference type="ARBA" id="ARBA00004383"/>
    </source>
</evidence>
<dbReference type="GO" id="GO:0031992">
    <property type="term" value="F:energy transducer activity"/>
    <property type="evidence" value="ECO:0007669"/>
    <property type="project" value="TreeGrafter"/>
</dbReference>
<evidence type="ECO:0000313" key="11">
    <source>
        <dbReference type="EMBL" id="PPK87483.1"/>
    </source>
</evidence>
<evidence type="ECO:0000259" key="10">
    <source>
        <dbReference type="PROSITE" id="PS52015"/>
    </source>
</evidence>
<keyword evidence="8" id="KW-1133">Transmembrane helix</keyword>
<accession>A0A2S6I7K6</accession>
<evidence type="ECO:0000256" key="3">
    <source>
        <dbReference type="ARBA" id="ARBA00022448"/>
    </source>
</evidence>
<dbReference type="InterPro" id="IPR006260">
    <property type="entry name" value="TonB/TolA_C"/>
</dbReference>